<dbReference type="AlphaFoldDB" id="A0A1U9NID4"/>
<dbReference type="PANTHER" id="PTHR35866:SF1">
    <property type="entry name" value="YKGJ FAMILY CYSTEINE CLUSTER PROTEIN"/>
    <property type="match status" value="1"/>
</dbReference>
<keyword evidence="2" id="KW-1185">Reference proteome</keyword>
<dbReference type="GO" id="GO:0008168">
    <property type="term" value="F:methyltransferase activity"/>
    <property type="evidence" value="ECO:0007669"/>
    <property type="project" value="UniProtKB-KW"/>
</dbReference>
<organism evidence="1 2">
    <name type="scientific">Anaerohalosphaera lusitana</name>
    <dbReference type="NCBI Taxonomy" id="1936003"/>
    <lineage>
        <taxon>Bacteria</taxon>
        <taxon>Pseudomonadati</taxon>
        <taxon>Planctomycetota</taxon>
        <taxon>Phycisphaerae</taxon>
        <taxon>Sedimentisphaerales</taxon>
        <taxon>Anaerohalosphaeraceae</taxon>
        <taxon>Anaerohalosphaera</taxon>
    </lineage>
</organism>
<dbReference type="GO" id="GO:0032259">
    <property type="term" value="P:methylation"/>
    <property type="evidence" value="ECO:0007669"/>
    <property type="project" value="UniProtKB-KW"/>
</dbReference>
<evidence type="ECO:0000313" key="1">
    <source>
        <dbReference type="EMBL" id="AQT67508.1"/>
    </source>
</evidence>
<dbReference type="STRING" id="1936003.STSP2_00656"/>
<dbReference type="InterPro" id="IPR005358">
    <property type="entry name" value="Puta_zinc/iron-chelating_dom"/>
</dbReference>
<keyword evidence="1" id="KW-0808">Transferase</keyword>
<reference evidence="2" key="1">
    <citation type="submission" date="2017-02" db="EMBL/GenBank/DDBJ databases">
        <title>Comparative genomics and description of representatives of a novel lineage of planctomycetes thriving in anoxic sediments.</title>
        <authorList>
            <person name="Spring S."/>
            <person name="Bunk B."/>
            <person name="Sproer C."/>
        </authorList>
    </citation>
    <scope>NUCLEOTIDE SEQUENCE [LARGE SCALE GENOMIC DNA]</scope>
    <source>
        <strain evidence="2">ST-NAGAB-D1</strain>
    </source>
</reference>
<evidence type="ECO:0000313" key="2">
    <source>
        <dbReference type="Proteomes" id="UP000189674"/>
    </source>
</evidence>
<protein>
    <submittedName>
        <fullName evidence="1">Flagellin N-methylase</fullName>
    </submittedName>
</protein>
<dbReference type="PANTHER" id="PTHR35866">
    <property type="entry name" value="PUTATIVE-RELATED"/>
    <property type="match status" value="1"/>
</dbReference>
<dbReference type="OrthoDB" id="665764at2"/>
<accession>A0A1U9NID4</accession>
<name>A0A1U9NID4_9BACT</name>
<dbReference type="Proteomes" id="UP000189674">
    <property type="component" value="Chromosome"/>
</dbReference>
<dbReference type="EMBL" id="CP019791">
    <property type="protein sequence ID" value="AQT67508.1"/>
    <property type="molecule type" value="Genomic_DNA"/>
</dbReference>
<sequence length="177" mass="20716">MNYDELEKLAGQKEDENWAFRSFLKFYDDLTDQQIDRLVHELTDSVAADIDCTKCGRCCKQLKPTLTTNDQKRLAKALNITSSQLQQSYLEYVQDEESNCWQMKKTSCPFLKNRKCIAYESRPQDCRNYPYLKKPDFTMRTIAMLDRTRTCPIVFEVIEQLKEHLAFDAGNSAGNIW</sequence>
<keyword evidence="1" id="KW-0969">Cilium</keyword>
<keyword evidence="1" id="KW-0489">Methyltransferase</keyword>
<proteinExistence type="predicted"/>
<keyword evidence="1" id="KW-0966">Cell projection</keyword>
<keyword evidence="1" id="KW-0282">Flagellum</keyword>
<gene>
    <name evidence="1" type="ORF">STSP2_00656</name>
</gene>
<dbReference type="RefSeq" id="WP_146659778.1">
    <property type="nucleotide sequence ID" value="NZ_CP019791.1"/>
</dbReference>
<dbReference type="Pfam" id="PF03692">
    <property type="entry name" value="CxxCxxCC"/>
    <property type="match status" value="1"/>
</dbReference>
<dbReference type="KEGG" id="alus:STSP2_00656"/>